<dbReference type="GO" id="GO:0000716">
    <property type="term" value="P:transcription-coupled nucleotide-excision repair, DNA damage recognition"/>
    <property type="evidence" value="ECO:0007669"/>
    <property type="project" value="UniProtKB-UniRule"/>
</dbReference>
<dbReference type="Gene3D" id="3.40.50.11180">
    <property type="match status" value="1"/>
</dbReference>
<dbReference type="Pfam" id="PF02559">
    <property type="entry name" value="CarD_TRCF_RID"/>
    <property type="match status" value="1"/>
</dbReference>
<dbReference type="Pfam" id="PF17757">
    <property type="entry name" value="UvrB_inter"/>
    <property type="match status" value="1"/>
</dbReference>
<dbReference type="OrthoDB" id="9804325at2"/>
<keyword evidence="6 9" id="KW-0067">ATP-binding</keyword>
<evidence type="ECO:0000313" key="12">
    <source>
        <dbReference type="EMBL" id="AHC73928.1"/>
    </source>
</evidence>
<dbReference type="HOGENOM" id="CLU_005122_1_3_5"/>
<dbReference type="InterPro" id="IPR027417">
    <property type="entry name" value="P-loop_NTPase"/>
</dbReference>
<dbReference type="eggNOG" id="COG1197">
    <property type="taxonomic scope" value="Bacteria"/>
</dbReference>
<dbReference type="GO" id="GO:0006355">
    <property type="term" value="P:regulation of DNA-templated transcription"/>
    <property type="evidence" value="ECO:0007669"/>
    <property type="project" value="UniProtKB-UniRule"/>
</dbReference>
<evidence type="ECO:0000256" key="9">
    <source>
        <dbReference type="HAMAP-Rule" id="MF_00969"/>
    </source>
</evidence>
<dbReference type="InterPro" id="IPR014001">
    <property type="entry name" value="Helicase_ATP-bd"/>
</dbReference>
<keyword evidence="1 9" id="KW-0963">Cytoplasm</keyword>
<evidence type="ECO:0000259" key="10">
    <source>
        <dbReference type="PROSITE" id="PS51192"/>
    </source>
</evidence>
<organism evidence="12 13">
    <name type="scientific">Candidatus Endolissoclinum faulkneri L5</name>
    <dbReference type="NCBI Taxonomy" id="1401328"/>
    <lineage>
        <taxon>Bacteria</taxon>
        <taxon>Pseudomonadati</taxon>
        <taxon>Pseudomonadota</taxon>
        <taxon>Alphaproteobacteria</taxon>
        <taxon>Rhodospirillales</taxon>
        <taxon>Rhodospirillaceae</taxon>
        <taxon>Candidatus Endolissoclinum</taxon>
    </lineage>
</organism>
<comment type="similarity">
    <text evidence="9">In the C-terminal section; belongs to the helicase family. RecG subfamily.</text>
</comment>
<evidence type="ECO:0000256" key="1">
    <source>
        <dbReference type="ARBA" id="ARBA00022490"/>
    </source>
</evidence>
<dbReference type="SMART" id="SM01058">
    <property type="entry name" value="CarD_TRCF"/>
    <property type="match status" value="1"/>
</dbReference>
<dbReference type="EMBL" id="CP006745">
    <property type="protein sequence ID" value="AHC73928.1"/>
    <property type="molecule type" value="Genomic_DNA"/>
</dbReference>
<dbReference type="AlphaFoldDB" id="V9TW45"/>
<keyword evidence="7 9" id="KW-0238">DNA-binding</keyword>
<keyword evidence="3 9" id="KW-0227">DNA damage</keyword>
<evidence type="ECO:0000256" key="2">
    <source>
        <dbReference type="ARBA" id="ARBA00022741"/>
    </source>
</evidence>
<dbReference type="PATRIC" id="fig|1401328.3.peg.731"/>
<dbReference type="SMART" id="SM00982">
    <property type="entry name" value="TRCF"/>
    <property type="match status" value="1"/>
</dbReference>
<dbReference type="InterPro" id="IPR004576">
    <property type="entry name" value="Mfd"/>
</dbReference>
<evidence type="ECO:0000256" key="7">
    <source>
        <dbReference type="ARBA" id="ARBA00023125"/>
    </source>
</evidence>
<dbReference type="InterPro" id="IPR005118">
    <property type="entry name" value="TRCF_C"/>
</dbReference>
<dbReference type="HAMAP" id="MF_00969">
    <property type="entry name" value="TRCF"/>
    <property type="match status" value="1"/>
</dbReference>
<dbReference type="NCBIfam" id="TIGR00580">
    <property type="entry name" value="mfd"/>
    <property type="match status" value="1"/>
</dbReference>
<dbReference type="InterPro" id="IPR011545">
    <property type="entry name" value="DEAD/DEAH_box_helicase_dom"/>
</dbReference>
<dbReference type="Pfam" id="PF03461">
    <property type="entry name" value="TRCF"/>
    <property type="match status" value="1"/>
</dbReference>
<dbReference type="SUPFAM" id="SSF52540">
    <property type="entry name" value="P-loop containing nucleoside triphosphate hydrolases"/>
    <property type="match status" value="4"/>
</dbReference>
<evidence type="ECO:0000313" key="13">
    <source>
        <dbReference type="Proteomes" id="UP000018700"/>
    </source>
</evidence>
<dbReference type="Proteomes" id="UP000018700">
    <property type="component" value="Chromosome"/>
</dbReference>
<comment type="similarity">
    <text evidence="9">In the N-terminal section; belongs to the UvrB family.</text>
</comment>
<evidence type="ECO:0000259" key="11">
    <source>
        <dbReference type="PROSITE" id="PS51194"/>
    </source>
</evidence>
<keyword evidence="2 9" id="KW-0547">Nucleotide-binding</keyword>
<dbReference type="GO" id="GO:0003684">
    <property type="term" value="F:damaged DNA binding"/>
    <property type="evidence" value="ECO:0007669"/>
    <property type="project" value="InterPro"/>
</dbReference>
<dbReference type="Pfam" id="PF00270">
    <property type="entry name" value="DEAD"/>
    <property type="match status" value="1"/>
</dbReference>
<name>V9TW45_9PROT</name>
<dbReference type="InterPro" id="IPR036101">
    <property type="entry name" value="CarD-like/TRCF_RID_sf"/>
</dbReference>
<dbReference type="EC" id="3.6.4.-" evidence="9"/>
<dbReference type="SUPFAM" id="SSF143517">
    <property type="entry name" value="TRCF domain-like"/>
    <property type="match status" value="1"/>
</dbReference>
<keyword evidence="8 9" id="KW-0234">DNA repair</keyword>
<keyword evidence="4 9" id="KW-0378">Hydrolase</keyword>
<dbReference type="InterPro" id="IPR001650">
    <property type="entry name" value="Helicase_C-like"/>
</dbReference>
<keyword evidence="5" id="KW-0347">Helicase</keyword>
<dbReference type="GO" id="GO:0005737">
    <property type="term" value="C:cytoplasm"/>
    <property type="evidence" value="ECO:0007669"/>
    <property type="project" value="UniProtKB-SubCell"/>
</dbReference>
<dbReference type="SMART" id="SM00490">
    <property type="entry name" value="HELICc"/>
    <property type="match status" value="1"/>
</dbReference>
<dbReference type="PANTHER" id="PTHR47964">
    <property type="entry name" value="ATP-DEPENDENT DNA HELICASE HOMOLOG RECG, CHLOROPLASTIC"/>
    <property type="match status" value="1"/>
</dbReference>
<dbReference type="KEGG" id="efk:P856_724"/>
<dbReference type="Gene3D" id="3.40.50.300">
    <property type="entry name" value="P-loop containing nucleotide triphosphate hydrolases"/>
    <property type="match status" value="2"/>
</dbReference>
<reference evidence="12 13" key="1">
    <citation type="journal article" date="2013" name="PLoS ONE">
        <title>Bacterial endosymbiosis in a chordate host: long-term co-evolution and conservation of secondary metabolism.</title>
        <authorList>
            <person name="Kwan J.C."/>
            <person name="Schmidt E.W."/>
        </authorList>
    </citation>
    <scope>NUCLEOTIDE SEQUENCE [LARGE SCALE GENOMIC DNA]</scope>
    <source>
        <strain evidence="13">faulkneri L5</strain>
    </source>
</reference>
<gene>
    <name evidence="9 12" type="primary">mfd</name>
    <name evidence="12" type="ORF">P856_724</name>
</gene>
<feature type="domain" description="Helicase C-terminal" evidence="11">
    <location>
        <begin position="816"/>
        <end position="970"/>
    </location>
</feature>
<dbReference type="SMART" id="SM00487">
    <property type="entry name" value="DEXDc"/>
    <property type="match status" value="1"/>
</dbReference>
<dbReference type="PANTHER" id="PTHR47964:SF1">
    <property type="entry name" value="ATP-DEPENDENT DNA HELICASE HOMOLOG RECG, CHLOROPLASTIC"/>
    <property type="match status" value="1"/>
</dbReference>
<dbReference type="InterPro" id="IPR041471">
    <property type="entry name" value="UvrB_inter"/>
</dbReference>
<evidence type="ECO:0000256" key="4">
    <source>
        <dbReference type="ARBA" id="ARBA00022801"/>
    </source>
</evidence>
<dbReference type="InterPro" id="IPR047112">
    <property type="entry name" value="RecG/Mfd"/>
</dbReference>
<dbReference type="PROSITE" id="PS51192">
    <property type="entry name" value="HELICASE_ATP_BIND_1"/>
    <property type="match status" value="1"/>
</dbReference>
<comment type="function">
    <text evidence="9">Couples transcription and DNA repair by recognizing RNA polymerase (RNAP) stalled at DNA lesions. Mediates ATP-dependent release of RNAP and its truncated transcript from the DNA, and recruitment of nucleotide excision repair machinery to the damaged site.</text>
</comment>
<evidence type="ECO:0000256" key="5">
    <source>
        <dbReference type="ARBA" id="ARBA00022806"/>
    </source>
</evidence>
<dbReference type="GO" id="GO:0016787">
    <property type="term" value="F:hydrolase activity"/>
    <property type="evidence" value="ECO:0007669"/>
    <property type="project" value="UniProtKB-KW"/>
</dbReference>
<evidence type="ECO:0000256" key="8">
    <source>
        <dbReference type="ARBA" id="ARBA00023204"/>
    </source>
</evidence>
<accession>V9TW45</accession>
<dbReference type="GO" id="GO:0005524">
    <property type="term" value="F:ATP binding"/>
    <property type="evidence" value="ECO:0007669"/>
    <property type="project" value="UniProtKB-UniRule"/>
</dbReference>
<dbReference type="PROSITE" id="PS51194">
    <property type="entry name" value="HELICASE_CTER"/>
    <property type="match status" value="1"/>
</dbReference>
<dbReference type="GO" id="GO:0003678">
    <property type="term" value="F:DNA helicase activity"/>
    <property type="evidence" value="ECO:0007669"/>
    <property type="project" value="TreeGrafter"/>
</dbReference>
<proteinExistence type="inferred from homology"/>
<protein>
    <recommendedName>
        <fullName evidence="9">Transcription-repair-coupling factor</fullName>
        <shortName evidence="9">TRCF</shortName>
        <ecNumber evidence="9">3.6.4.-</ecNumber>
    </recommendedName>
</protein>
<dbReference type="Gene3D" id="2.40.10.170">
    <property type="match status" value="1"/>
</dbReference>
<evidence type="ECO:0000256" key="6">
    <source>
        <dbReference type="ARBA" id="ARBA00022840"/>
    </source>
</evidence>
<dbReference type="InterPro" id="IPR003711">
    <property type="entry name" value="CarD-like/TRCF_RID"/>
</dbReference>
<dbReference type="Gene3D" id="3.90.1150.50">
    <property type="entry name" value="Transcription-repair-coupling factor, D7 domain"/>
    <property type="match status" value="1"/>
</dbReference>
<dbReference type="SUPFAM" id="SSF141259">
    <property type="entry name" value="CarD-like"/>
    <property type="match status" value="1"/>
</dbReference>
<dbReference type="Pfam" id="PF00271">
    <property type="entry name" value="Helicase_C"/>
    <property type="match status" value="1"/>
</dbReference>
<dbReference type="CDD" id="cd17991">
    <property type="entry name" value="DEXHc_TRCF"/>
    <property type="match status" value="1"/>
</dbReference>
<evidence type="ECO:0000256" key="3">
    <source>
        <dbReference type="ARBA" id="ARBA00022763"/>
    </source>
</evidence>
<comment type="subcellular location">
    <subcellularLocation>
        <location evidence="9">Cytoplasm</location>
    </subcellularLocation>
</comment>
<dbReference type="STRING" id="1401328.P856_724"/>
<dbReference type="InterPro" id="IPR037235">
    <property type="entry name" value="TRCF-like_C_D7"/>
</dbReference>
<keyword evidence="13" id="KW-1185">Reference proteome</keyword>
<sequence>MNMVDNFNQLFANFPIDIGRVAIASAPEGVEAEAICCLARSHGLLLHVACDDTMSSELKRAIAFFDPELEVMQLPPWDCLPYDRVSPNKEIMGRRIEALSMLALRKLTAKPAVLLTSVNAVLQRVPPKSFFVTSTMTLKLGEIISLEKITAFFASNGYYRSHTVHECGEYAVHGGTIDVFPIGTEWPVRLDFFGDNLEEIRCFDPMSQRTIGNCKEISFLPVREVLLDAVTIQRFRSSYRSLFGAELIGDPVYEAVSAGRFYNGMEHWLPLFYQTLSTVLDYVGNAPITLGHQVEESINNRFEQIAAYHNTSRQILHSSDIETGNKYGQLNPSAMYLVPAEWDLLMSTRVVGVFTPFAIPSADSVIDLGARSGISLAEARALGGSALYDGVRDVVMEEISQGQRVLIAACSKGSCDLIARLFHEHSINNVELVANIQAVQALPAAIVTTAVLPLKHGYRLGKLTIISECEIFGQSLLRKSKWGRRRGKHLLRDISSLTEGDYVVHHEHGIGRYLGLKTLEISGAPHDVLCLEYLGGDKLFVLVENIDVLSRYGDHDFKVQLDKLGGLGWRSRKAKVKKRLFEMAEKLITIAAKRELRKTQPLCLPVENYDKFCSRFPFIETEDQLKAIDDVLADMELSRPMDRLICGDVGFGKTEVALRAAFVAAGQGYQVAVVVPTTLLSRQHYCSFVNRFQGFPIKVAQISRLVSTKEANKVRDGLRNGNINIVVGTHALLSNHSHFNNLGLVIIDEEQHFGVSQKEFLKDMRDAVHVLTMTATPIPRTMQMALSGLREMSLITTPPVNRLAVKTFVMPYDGMVIRDALLRERYRGGQTFYVCPRIEDLAHVHKNLLKLVLDLRIGLAHGRMAPNDLEDVISSFIDGNYDVLISTNILESGLDIPAANTIIIHRSDMFGLAQLYQLRGRVGRSKAQAYAYLTTHPTKILSALAKRRLEVLQTFNGLGACFSLASHDIDIRGAGNILGDKQSGQVKEVGIELYHEMLREAVDVTRAGDEMKVKNDTSWTPQITINMPVLIPATYIPDISVRMSLYRRIAVLVNQDEIDSFIAELVDRFGPVPAEVNNLIKIITIKLLCRTAGVEKIDAGPKGAIIAFRNNSFARPDKLITFIQQKVGFVHLRSDHRMVYRYAWNNSEKLLRGLIVLMEKLVALAV</sequence>
<dbReference type="Gene3D" id="3.30.2060.10">
    <property type="entry name" value="Penicillin-binding protein 1b domain"/>
    <property type="match status" value="1"/>
</dbReference>
<feature type="domain" description="Helicase ATP-binding" evidence="10">
    <location>
        <begin position="634"/>
        <end position="795"/>
    </location>
</feature>